<organism evidence="2 3">
    <name type="scientific">Colletotrichum karsti</name>
    <dbReference type="NCBI Taxonomy" id="1095194"/>
    <lineage>
        <taxon>Eukaryota</taxon>
        <taxon>Fungi</taxon>
        <taxon>Dikarya</taxon>
        <taxon>Ascomycota</taxon>
        <taxon>Pezizomycotina</taxon>
        <taxon>Sordariomycetes</taxon>
        <taxon>Hypocreomycetidae</taxon>
        <taxon>Glomerellales</taxon>
        <taxon>Glomerellaceae</taxon>
        <taxon>Colletotrichum</taxon>
        <taxon>Colletotrichum boninense species complex</taxon>
    </lineage>
</organism>
<dbReference type="RefSeq" id="XP_038742406.1">
    <property type="nucleotide sequence ID" value="XM_038892170.1"/>
</dbReference>
<dbReference type="SFLD" id="SFLDS00003">
    <property type="entry name" value="Haloacid_Dehalogenase"/>
    <property type="match status" value="1"/>
</dbReference>
<evidence type="ECO:0000256" key="1">
    <source>
        <dbReference type="SAM" id="MobiDB-lite"/>
    </source>
</evidence>
<dbReference type="InterPro" id="IPR006439">
    <property type="entry name" value="HAD-SF_hydro_IA"/>
</dbReference>
<evidence type="ECO:0000313" key="3">
    <source>
        <dbReference type="Proteomes" id="UP000781932"/>
    </source>
</evidence>
<dbReference type="NCBIfam" id="TIGR01509">
    <property type="entry name" value="HAD-SF-IA-v3"/>
    <property type="match status" value="1"/>
</dbReference>
<dbReference type="Pfam" id="PF00702">
    <property type="entry name" value="Hydrolase"/>
    <property type="match status" value="1"/>
</dbReference>
<gene>
    <name evidence="2" type="ORF">CkaCkLH20_09455</name>
</gene>
<dbReference type="Gene3D" id="1.50.10.20">
    <property type="match status" value="1"/>
</dbReference>
<reference evidence="2" key="1">
    <citation type="submission" date="2020-03" db="EMBL/GenBank/DDBJ databases">
        <authorList>
            <person name="He L."/>
        </authorList>
    </citation>
    <scope>NUCLEOTIDE SEQUENCE</scope>
    <source>
        <strain evidence="2">CkLH20</strain>
    </source>
</reference>
<comment type="caution">
    <text evidence="2">The sequence shown here is derived from an EMBL/GenBank/DDBJ whole genome shotgun (WGS) entry which is preliminary data.</text>
</comment>
<dbReference type="OrthoDB" id="4848467at2759"/>
<proteinExistence type="predicted"/>
<dbReference type="InterPro" id="IPR036412">
    <property type="entry name" value="HAD-like_sf"/>
</dbReference>
<accession>A0A9P6HZD1</accession>
<feature type="compositionally biased region" description="Polar residues" evidence="1">
    <location>
        <begin position="279"/>
        <end position="288"/>
    </location>
</feature>
<evidence type="ECO:0000313" key="2">
    <source>
        <dbReference type="EMBL" id="KAF9872945.1"/>
    </source>
</evidence>
<feature type="region of interest" description="Disordered" evidence="1">
    <location>
        <begin position="252"/>
        <end position="288"/>
    </location>
</feature>
<dbReference type="Gene3D" id="3.40.50.1000">
    <property type="entry name" value="HAD superfamily/HAD-like"/>
    <property type="match status" value="1"/>
</dbReference>
<dbReference type="CDD" id="cd02603">
    <property type="entry name" value="HAD_sEH-N_like"/>
    <property type="match status" value="1"/>
</dbReference>
<evidence type="ECO:0008006" key="4">
    <source>
        <dbReference type="Google" id="ProtNLM"/>
    </source>
</evidence>
<dbReference type="GO" id="GO:0016791">
    <property type="term" value="F:phosphatase activity"/>
    <property type="evidence" value="ECO:0007669"/>
    <property type="project" value="UniProtKB-ARBA"/>
</dbReference>
<dbReference type="InterPro" id="IPR008930">
    <property type="entry name" value="Terpenoid_cyclase/PrenylTrfase"/>
</dbReference>
<dbReference type="SUPFAM" id="SSF48239">
    <property type="entry name" value="Terpenoid cyclases/Protein prenyltransferases"/>
    <property type="match status" value="1"/>
</dbReference>
<dbReference type="PANTHER" id="PTHR43611:SF3">
    <property type="entry name" value="FLAVIN MONONUCLEOTIDE HYDROLASE 1, CHLOROPLATIC"/>
    <property type="match status" value="1"/>
</dbReference>
<dbReference type="InterPro" id="IPR023214">
    <property type="entry name" value="HAD_sf"/>
</dbReference>
<dbReference type="GeneID" id="62165244"/>
<reference evidence="2" key="2">
    <citation type="submission" date="2020-11" db="EMBL/GenBank/DDBJ databases">
        <title>Whole genome sequencing of Colletotrichum sp.</title>
        <authorList>
            <person name="Li H."/>
        </authorList>
    </citation>
    <scope>NUCLEOTIDE SEQUENCE</scope>
    <source>
        <strain evidence="2">CkLH20</strain>
    </source>
</reference>
<dbReference type="EMBL" id="JAATWM020000034">
    <property type="protein sequence ID" value="KAF9872945.1"/>
    <property type="molecule type" value="Genomic_DNA"/>
</dbReference>
<dbReference type="SFLD" id="SFLDG01129">
    <property type="entry name" value="C1.5:_HAD__Beta-PGM__Phosphata"/>
    <property type="match status" value="1"/>
</dbReference>
<name>A0A9P6HZD1_9PEZI</name>
<dbReference type="Proteomes" id="UP000781932">
    <property type="component" value="Unassembled WGS sequence"/>
</dbReference>
<dbReference type="SUPFAM" id="SSF56784">
    <property type="entry name" value="HAD-like"/>
    <property type="match status" value="1"/>
</dbReference>
<sequence length="523" mass="58539">MCQGFKAVIFDLGGVLLDWDRQNQPMMTRDQFSAMMNSTAWHKLDRGELTVKQACEHFSTMLGVDSAAVEASLEEAQKSLKVVPELLATIHDLKTSNKNLKFYVMSNVSKEHFAIVCRELDVPWSEFTRVFVSGVEGMRKPELGFWRHVLAQIGARPEQTIMVDDSAENICAARSLGIRGMLVDSKHPEKTSAALRNLLQDPLRRAQAYMKTNAGNHFCVVQGHEGITFKDNFSQLMIWGLTGDENAVSLRWPSHAEQTGKLDSTARDSETNGERDDTQPTLPNGDVNNEVETGLWNFFCEKPILTTTDFPPDADTTAMAYISIPSPHHGRLANPDIVLDEMLSNSDPDGIVRVYFSTDRPRTCPEVCCNVLRAFNRFGRISDPRLQATKDWVVDCLRNDACLDGSRHYSTAETFLYFVARLYDECDEGPLKGQLELVKEKLGERIHVPANPAALALRLSACQIVGIDPGLYRKDLKALMSLQELDGGWPAGHFCWYGRTRAKIGNRGFTTALAMSIMQKEEN</sequence>
<dbReference type="AlphaFoldDB" id="A0A9P6HZD1"/>
<feature type="compositionally biased region" description="Basic and acidic residues" evidence="1">
    <location>
        <begin position="258"/>
        <end position="278"/>
    </location>
</feature>
<dbReference type="PANTHER" id="PTHR43611">
    <property type="entry name" value="ALPHA-D-GLUCOSE 1-PHOSPHATE PHOSPHATASE"/>
    <property type="match status" value="1"/>
</dbReference>
<keyword evidence="3" id="KW-1185">Reference proteome</keyword>
<protein>
    <recommendedName>
        <fullName evidence="4">HAD-like protein</fullName>
    </recommendedName>
</protein>